<name>A0AAY5L5C0_ESOLU</name>
<dbReference type="InterPro" id="IPR034907">
    <property type="entry name" value="NDK-like_dom"/>
</dbReference>
<dbReference type="GO" id="GO:0005634">
    <property type="term" value="C:nucleus"/>
    <property type="evidence" value="ECO:0007669"/>
    <property type="project" value="UniProtKB-SubCell"/>
</dbReference>
<sequence length="170" mass="18705">MGSGASAPRPQATCGQRPTMSNEERTFIAIKPDGVQRGLVGDIIKRFEQKGFKLVGMKFIQAPESLLREHYADLKERPFFPGLVSYMASGPVVAMVWEGLNAVKTGRVMLGETNPADSKPGTIRGDFCIQVGRNIIHGSDSVDSANTEISLWFKPDELCCYTSCANEWIY</sequence>
<evidence type="ECO:0000256" key="7">
    <source>
        <dbReference type="ARBA" id="ARBA00004496"/>
    </source>
</evidence>
<dbReference type="PROSITE" id="PS00469">
    <property type="entry name" value="NDPK"/>
    <property type="match status" value="1"/>
</dbReference>
<dbReference type="PRINTS" id="PR01243">
    <property type="entry name" value="NUCDPKINASE"/>
</dbReference>
<dbReference type="GO" id="GO:0001726">
    <property type="term" value="C:ruffle"/>
    <property type="evidence" value="ECO:0007669"/>
    <property type="project" value="UniProtKB-SubCell"/>
</dbReference>
<dbReference type="NCBIfam" id="NF001908">
    <property type="entry name" value="PRK00668.1"/>
    <property type="match status" value="1"/>
</dbReference>
<keyword evidence="14 23" id="KW-0547">Nucleotide-binding</keyword>
<dbReference type="GO" id="GO:0005524">
    <property type="term" value="F:ATP binding"/>
    <property type="evidence" value="ECO:0007669"/>
    <property type="project" value="UniProtKB-KW"/>
</dbReference>
<dbReference type="InterPro" id="IPR023005">
    <property type="entry name" value="Nucleoside_diP_kinase_AS"/>
</dbReference>
<feature type="binding site" evidence="21">
    <location>
        <position position="134"/>
    </location>
    <ligand>
        <name>ATP</name>
        <dbReference type="ChEBI" id="CHEBI:30616"/>
    </ligand>
</feature>
<evidence type="ECO:0000256" key="3">
    <source>
        <dbReference type="ARBA" id="ARBA00001946"/>
    </source>
</evidence>
<dbReference type="EC" id="2.7.4.6" evidence="23"/>
<keyword evidence="13" id="KW-0479">Metal-binding</keyword>
<evidence type="ECO:0000256" key="18">
    <source>
        <dbReference type="ARBA" id="ARBA00023242"/>
    </source>
</evidence>
<evidence type="ECO:0000256" key="11">
    <source>
        <dbReference type="ARBA" id="ARBA00022553"/>
    </source>
</evidence>
<dbReference type="GO" id="GO:0006241">
    <property type="term" value="P:CTP biosynthetic process"/>
    <property type="evidence" value="ECO:0007669"/>
    <property type="project" value="InterPro"/>
</dbReference>
<feature type="region of interest" description="Disordered" evidence="24">
    <location>
        <begin position="1"/>
        <end position="23"/>
    </location>
</feature>
<evidence type="ECO:0000313" key="26">
    <source>
        <dbReference type="Ensembl" id="ENSELUP00000093927.1"/>
    </source>
</evidence>
<dbReference type="GO" id="GO:0030027">
    <property type="term" value="C:lamellipodium"/>
    <property type="evidence" value="ECO:0007669"/>
    <property type="project" value="UniProtKB-SubCell"/>
</dbReference>
<accession>A0AAY5L5C0</accession>
<comment type="subcellular location">
    <subcellularLocation>
        <location evidence="8">Cell projection</location>
        <location evidence="8">Lamellipodium</location>
    </subcellularLocation>
    <subcellularLocation>
        <location evidence="6">Cell projection</location>
        <location evidence="6">Ruffle</location>
    </subcellularLocation>
    <subcellularLocation>
        <location evidence="7">Cytoplasm</location>
    </subcellularLocation>
    <subcellularLocation>
        <location evidence="5">Nucleus</location>
    </subcellularLocation>
</comment>
<dbReference type="GO" id="GO:0004550">
    <property type="term" value="F:nucleoside diphosphate kinase activity"/>
    <property type="evidence" value="ECO:0007669"/>
    <property type="project" value="UniProtKB-EC"/>
</dbReference>
<keyword evidence="19" id="KW-0966">Cell projection</keyword>
<evidence type="ECO:0000256" key="21">
    <source>
        <dbReference type="PROSITE-ProRule" id="PRU00706"/>
    </source>
</evidence>
<keyword evidence="18" id="KW-0539">Nucleus</keyword>
<feature type="binding site" evidence="21">
    <location>
        <position position="79"/>
    </location>
    <ligand>
        <name>ATP</name>
        <dbReference type="ChEBI" id="CHEBI:30616"/>
    </ligand>
</feature>
<evidence type="ECO:0000256" key="14">
    <source>
        <dbReference type="ARBA" id="ARBA00022741"/>
    </source>
</evidence>
<dbReference type="SMART" id="SM00562">
    <property type="entry name" value="NDK"/>
    <property type="match status" value="1"/>
</dbReference>
<dbReference type="PANTHER" id="PTHR11349">
    <property type="entry name" value="NUCLEOSIDE DIPHOSPHATE KINASE"/>
    <property type="match status" value="1"/>
</dbReference>
<reference evidence="26 27" key="1">
    <citation type="submission" date="2020-02" db="EMBL/GenBank/DDBJ databases">
        <title>Esox lucius (northern pike) genome, fEsoLuc1, primary haplotype.</title>
        <authorList>
            <person name="Myers G."/>
            <person name="Karagic N."/>
            <person name="Meyer A."/>
            <person name="Pippel M."/>
            <person name="Reichard M."/>
            <person name="Winkler S."/>
            <person name="Tracey A."/>
            <person name="Sims Y."/>
            <person name="Howe K."/>
            <person name="Rhie A."/>
            <person name="Formenti G."/>
            <person name="Durbin R."/>
            <person name="Fedrigo O."/>
            <person name="Jarvis E.D."/>
        </authorList>
    </citation>
    <scope>NUCLEOTIDE SEQUENCE [LARGE SCALE GENOMIC DNA]</scope>
</reference>
<comment type="cofactor">
    <cofactor evidence="3">
        <name>Mg(2+)</name>
        <dbReference type="ChEBI" id="CHEBI:18420"/>
    </cofactor>
</comment>
<dbReference type="SUPFAM" id="SSF54919">
    <property type="entry name" value="Nucleoside diphosphate kinase, NDK"/>
    <property type="match status" value="1"/>
</dbReference>
<keyword evidence="12 23" id="KW-0808">Transferase</keyword>
<evidence type="ECO:0000256" key="12">
    <source>
        <dbReference type="ARBA" id="ARBA00022679"/>
    </source>
</evidence>
<evidence type="ECO:0000256" key="22">
    <source>
        <dbReference type="RuleBase" id="RU004011"/>
    </source>
</evidence>
<keyword evidence="17" id="KW-0460">Magnesium</keyword>
<evidence type="ECO:0000313" key="27">
    <source>
        <dbReference type="Proteomes" id="UP000265140"/>
    </source>
</evidence>
<evidence type="ECO:0000256" key="6">
    <source>
        <dbReference type="ARBA" id="ARBA00004466"/>
    </source>
</evidence>
<dbReference type="GeneTree" id="ENSGT00940000164818"/>
<dbReference type="CDD" id="cd04413">
    <property type="entry name" value="NDPk_I"/>
    <property type="match status" value="1"/>
</dbReference>
<evidence type="ECO:0000256" key="2">
    <source>
        <dbReference type="ARBA" id="ARBA00000937"/>
    </source>
</evidence>
<evidence type="ECO:0000256" key="20">
    <source>
        <dbReference type="ARBA" id="ARBA00023306"/>
    </source>
</evidence>
<protein>
    <recommendedName>
        <fullName evidence="23">Nucleoside diphosphate kinase</fullName>
        <ecNumber evidence="23">2.7.4.6</ecNumber>
    </recommendedName>
</protein>
<evidence type="ECO:0000256" key="15">
    <source>
        <dbReference type="ARBA" id="ARBA00022777"/>
    </source>
</evidence>
<keyword evidence="15 23" id="KW-0418">Kinase</keyword>
<evidence type="ECO:0000256" key="16">
    <source>
        <dbReference type="ARBA" id="ARBA00022840"/>
    </source>
</evidence>
<feature type="binding site" evidence="21">
    <location>
        <position position="31"/>
    </location>
    <ligand>
        <name>ATP</name>
        <dbReference type="ChEBI" id="CHEBI:30616"/>
    </ligand>
</feature>
<dbReference type="AlphaFoldDB" id="A0AAY5L5C0"/>
<evidence type="ECO:0000256" key="5">
    <source>
        <dbReference type="ARBA" id="ARBA00004123"/>
    </source>
</evidence>
<evidence type="ECO:0000256" key="8">
    <source>
        <dbReference type="ARBA" id="ARBA00004510"/>
    </source>
</evidence>
<dbReference type="Proteomes" id="UP000265140">
    <property type="component" value="Chromosome 5"/>
</dbReference>
<dbReference type="InterPro" id="IPR001564">
    <property type="entry name" value="Nucleoside_diP_kinase"/>
</dbReference>
<evidence type="ECO:0000256" key="9">
    <source>
        <dbReference type="ARBA" id="ARBA00008142"/>
    </source>
</evidence>
<dbReference type="GO" id="GO:0005737">
    <property type="term" value="C:cytoplasm"/>
    <property type="evidence" value="ECO:0007669"/>
    <property type="project" value="UniProtKB-SubCell"/>
</dbReference>
<feature type="active site" description="Pros-phosphohistidine intermediate" evidence="21">
    <location>
        <position position="137"/>
    </location>
</feature>
<evidence type="ECO:0000256" key="23">
    <source>
        <dbReference type="RuleBase" id="RU004013"/>
    </source>
</evidence>
<keyword evidence="27" id="KW-1185">Reference proteome</keyword>
<organism evidence="26 27">
    <name type="scientific">Esox lucius</name>
    <name type="common">Northern pike</name>
    <dbReference type="NCBI Taxonomy" id="8010"/>
    <lineage>
        <taxon>Eukaryota</taxon>
        <taxon>Metazoa</taxon>
        <taxon>Chordata</taxon>
        <taxon>Craniata</taxon>
        <taxon>Vertebrata</taxon>
        <taxon>Euteleostomi</taxon>
        <taxon>Actinopterygii</taxon>
        <taxon>Neopterygii</taxon>
        <taxon>Teleostei</taxon>
        <taxon>Protacanthopterygii</taxon>
        <taxon>Esociformes</taxon>
        <taxon>Esocidae</taxon>
        <taxon>Esox</taxon>
    </lineage>
</organism>
<dbReference type="FunFam" id="3.30.70.141:FF:000039">
    <property type="entry name" value="Nucleoside diphosphate kinase B"/>
    <property type="match status" value="1"/>
</dbReference>
<evidence type="ECO:0000256" key="4">
    <source>
        <dbReference type="ARBA" id="ARBA00003465"/>
    </source>
</evidence>
<evidence type="ECO:0000256" key="13">
    <source>
        <dbReference type="ARBA" id="ARBA00022723"/>
    </source>
</evidence>
<keyword evidence="11" id="KW-0597">Phosphoprotein</keyword>
<evidence type="ECO:0000256" key="19">
    <source>
        <dbReference type="ARBA" id="ARBA00023273"/>
    </source>
</evidence>
<evidence type="ECO:0000259" key="25">
    <source>
        <dbReference type="SMART" id="SM00562"/>
    </source>
</evidence>
<dbReference type="GO" id="GO:0046872">
    <property type="term" value="F:metal ion binding"/>
    <property type="evidence" value="ECO:0007669"/>
    <property type="project" value="UniProtKB-KW"/>
</dbReference>
<feature type="domain" description="Nucleoside diphosphate kinase-like" evidence="25">
    <location>
        <begin position="23"/>
        <end position="160"/>
    </location>
</feature>
<reference evidence="26" key="3">
    <citation type="submission" date="2025-09" db="UniProtKB">
        <authorList>
            <consortium name="Ensembl"/>
        </authorList>
    </citation>
    <scope>IDENTIFICATION</scope>
</reference>
<comment type="similarity">
    <text evidence="9 21 22">Belongs to the NDK family.</text>
</comment>
<dbReference type="Ensembl" id="ENSELUT00000094863.1">
    <property type="protein sequence ID" value="ENSELUP00000093927.1"/>
    <property type="gene ID" value="ENSELUG00000024612.3"/>
</dbReference>
<feature type="binding site" evidence="21">
    <location>
        <position position="113"/>
    </location>
    <ligand>
        <name>ATP</name>
        <dbReference type="ChEBI" id="CHEBI:30616"/>
    </ligand>
</feature>
<dbReference type="Gene3D" id="3.30.70.141">
    <property type="entry name" value="Nucleoside diphosphate kinase-like domain"/>
    <property type="match status" value="1"/>
</dbReference>
<keyword evidence="10" id="KW-0963">Cytoplasm</keyword>
<comment type="function">
    <text evidence="4">Major role in the synthesis of nucleoside triphosphates other than ATP.</text>
</comment>
<dbReference type="GO" id="GO:0006228">
    <property type="term" value="P:UTP biosynthetic process"/>
    <property type="evidence" value="ECO:0007669"/>
    <property type="project" value="InterPro"/>
</dbReference>
<evidence type="ECO:0000256" key="17">
    <source>
        <dbReference type="ARBA" id="ARBA00022842"/>
    </source>
</evidence>
<evidence type="ECO:0000256" key="1">
    <source>
        <dbReference type="ARBA" id="ARBA00000082"/>
    </source>
</evidence>
<feature type="binding site" evidence="21">
    <location>
        <position position="107"/>
    </location>
    <ligand>
        <name>ATP</name>
        <dbReference type="ChEBI" id="CHEBI:30616"/>
    </ligand>
</feature>
<proteinExistence type="inferred from homology"/>
<dbReference type="Pfam" id="PF00334">
    <property type="entry name" value="NDK"/>
    <property type="match status" value="1"/>
</dbReference>
<dbReference type="HAMAP" id="MF_00451">
    <property type="entry name" value="NDP_kinase"/>
    <property type="match status" value="1"/>
</dbReference>
<reference evidence="26" key="2">
    <citation type="submission" date="2025-08" db="UniProtKB">
        <authorList>
            <consortium name="Ensembl"/>
        </authorList>
    </citation>
    <scope>IDENTIFICATION</scope>
</reference>
<dbReference type="GO" id="GO:0006183">
    <property type="term" value="P:GTP biosynthetic process"/>
    <property type="evidence" value="ECO:0007669"/>
    <property type="project" value="InterPro"/>
</dbReference>
<keyword evidence="16 23" id="KW-0067">ATP-binding</keyword>
<comment type="catalytic activity">
    <reaction evidence="2">
        <text>a ribonucleoside 5'-diphosphate + ATP = a ribonucleoside 5'-triphosphate + ADP</text>
        <dbReference type="Rhea" id="RHEA:18113"/>
        <dbReference type="ChEBI" id="CHEBI:30616"/>
        <dbReference type="ChEBI" id="CHEBI:57930"/>
        <dbReference type="ChEBI" id="CHEBI:61557"/>
        <dbReference type="ChEBI" id="CHEBI:456216"/>
        <dbReference type="EC" id="2.7.4.6"/>
    </reaction>
</comment>
<keyword evidence="20" id="KW-0131">Cell cycle</keyword>
<comment type="catalytic activity">
    <reaction evidence="1 23">
        <text>a 2'-deoxyribonucleoside 5'-diphosphate + ATP = a 2'-deoxyribonucleoside 5'-triphosphate + ADP</text>
        <dbReference type="Rhea" id="RHEA:44640"/>
        <dbReference type="ChEBI" id="CHEBI:30616"/>
        <dbReference type="ChEBI" id="CHEBI:61560"/>
        <dbReference type="ChEBI" id="CHEBI:73316"/>
        <dbReference type="ChEBI" id="CHEBI:456216"/>
        <dbReference type="EC" id="2.7.4.6"/>
    </reaction>
</comment>
<dbReference type="InterPro" id="IPR036850">
    <property type="entry name" value="NDK-like_dom_sf"/>
</dbReference>
<evidence type="ECO:0000256" key="10">
    <source>
        <dbReference type="ARBA" id="ARBA00022490"/>
    </source>
</evidence>
<feature type="binding site" evidence="21">
    <location>
        <position position="124"/>
    </location>
    <ligand>
        <name>ATP</name>
        <dbReference type="ChEBI" id="CHEBI:30616"/>
    </ligand>
</feature>
<evidence type="ECO:0000256" key="24">
    <source>
        <dbReference type="SAM" id="MobiDB-lite"/>
    </source>
</evidence>
<dbReference type="PROSITE" id="PS51374">
    <property type="entry name" value="NDPK_LIKE"/>
    <property type="match status" value="1"/>
</dbReference>